<keyword evidence="2 8" id="KW-0645">Protease</keyword>
<comment type="similarity">
    <text evidence="1 8">Belongs to the SOS response-associated peptidase family.</text>
</comment>
<keyword evidence="5" id="KW-0190">Covalent protein-DNA linkage</keyword>
<sequence>MCGRFALHASPELIAEFLSLEEIEAFPPRYNIAPTQPILIAISGRDSRPDANAANRSAQLARWGLIPPWVKDASKFPLLINARSETAATKNSFRAALKYRRCLIPATEFYEWRRSASGPSEPFLFRPKSGRPFAFAALMETAIDQDGGEIDTAAIITAAATGAARKIHDRMPVTIEEAHFERWLNCRDYAPGDVAGIFGASQVPEFDIVPISTAVNKVANAGPSIQEPTSVPQRQSERNDDGAGEAAGTGKGTGDQLTLL</sequence>
<dbReference type="SUPFAM" id="SSF143081">
    <property type="entry name" value="BB1717-like"/>
    <property type="match status" value="1"/>
</dbReference>
<evidence type="ECO:0000256" key="8">
    <source>
        <dbReference type="RuleBase" id="RU364100"/>
    </source>
</evidence>
<dbReference type="Proteomes" id="UP001294412">
    <property type="component" value="Unassembled WGS sequence"/>
</dbReference>
<organism evidence="10 11">
    <name type="scientific">Fulvimarina uroteuthidis</name>
    <dbReference type="NCBI Taxonomy" id="3098149"/>
    <lineage>
        <taxon>Bacteria</taxon>
        <taxon>Pseudomonadati</taxon>
        <taxon>Pseudomonadota</taxon>
        <taxon>Alphaproteobacteria</taxon>
        <taxon>Hyphomicrobiales</taxon>
        <taxon>Aurantimonadaceae</taxon>
        <taxon>Fulvimarina</taxon>
    </lineage>
</organism>
<dbReference type="EMBL" id="JAXLPB010000005">
    <property type="protein sequence ID" value="MDY8110477.1"/>
    <property type="molecule type" value="Genomic_DNA"/>
</dbReference>
<gene>
    <name evidence="10" type="ORF">U0C82_15145</name>
</gene>
<reference evidence="10 11" key="1">
    <citation type="submission" date="2023-12" db="EMBL/GenBank/DDBJ databases">
        <title>Description of Novel Strain Fulvimarina sp. 2208YS6-2-32 isolated from Uroteuthis (Photololigo) edulis.</title>
        <authorList>
            <person name="Park J.-S."/>
        </authorList>
    </citation>
    <scope>NUCLEOTIDE SEQUENCE [LARGE SCALE GENOMIC DNA]</scope>
    <source>
        <strain evidence="10 11">2208YS6-2-32</strain>
    </source>
</reference>
<evidence type="ECO:0000256" key="4">
    <source>
        <dbReference type="ARBA" id="ARBA00022801"/>
    </source>
</evidence>
<accession>A0ABU5I506</accession>
<name>A0ABU5I506_9HYPH</name>
<keyword evidence="4 8" id="KW-0378">Hydrolase</keyword>
<proteinExistence type="inferred from homology"/>
<dbReference type="Gene3D" id="3.90.1680.10">
    <property type="entry name" value="SOS response associated peptidase-like"/>
    <property type="match status" value="1"/>
</dbReference>
<evidence type="ECO:0000313" key="11">
    <source>
        <dbReference type="Proteomes" id="UP001294412"/>
    </source>
</evidence>
<evidence type="ECO:0000313" key="10">
    <source>
        <dbReference type="EMBL" id="MDY8110477.1"/>
    </source>
</evidence>
<dbReference type="PANTHER" id="PTHR13604:SF0">
    <property type="entry name" value="ABASIC SITE PROCESSING PROTEIN HMCES"/>
    <property type="match status" value="1"/>
</dbReference>
<evidence type="ECO:0000256" key="1">
    <source>
        <dbReference type="ARBA" id="ARBA00008136"/>
    </source>
</evidence>
<evidence type="ECO:0000256" key="9">
    <source>
        <dbReference type="SAM" id="MobiDB-lite"/>
    </source>
</evidence>
<evidence type="ECO:0000256" key="5">
    <source>
        <dbReference type="ARBA" id="ARBA00023124"/>
    </source>
</evidence>
<protein>
    <recommendedName>
        <fullName evidence="8">Abasic site processing protein</fullName>
        <ecNumber evidence="8">3.4.-.-</ecNumber>
    </recommendedName>
</protein>
<dbReference type="PANTHER" id="PTHR13604">
    <property type="entry name" value="DC12-RELATED"/>
    <property type="match status" value="1"/>
</dbReference>
<comment type="caution">
    <text evidence="10">The sequence shown here is derived from an EMBL/GenBank/DDBJ whole genome shotgun (WGS) entry which is preliminary data.</text>
</comment>
<dbReference type="InterPro" id="IPR003738">
    <property type="entry name" value="SRAP"/>
</dbReference>
<dbReference type="InterPro" id="IPR036590">
    <property type="entry name" value="SRAP-like"/>
</dbReference>
<dbReference type="Pfam" id="PF02586">
    <property type="entry name" value="SRAP"/>
    <property type="match status" value="1"/>
</dbReference>
<keyword evidence="11" id="KW-1185">Reference proteome</keyword>
<dbReference type="RefSeq" id="WP_322188101.1">
    <property type="nucleotide sequence ID" value="NZ_JAXLPB010000005.1"/>
</dbReference>
<dbReference type="EC" id="3.4.-.-" evidence="8"/>
<keyword evidence="6" id="KW-0238">DNA-binding</keyword>
<evidence type="ECO:0000256" key="2">
    <source>
        <dbReference type="ARBA" id="ARBA00022670"/>
    </source>
</evidence>
<keyword evidence="7" id="KW-0456">Lyase</keyword>
<evidence type="ECO:0000256" key="6">
    <source>
        <dbReference type="ARBA" id="ARBA00023125"/>
    </source>
</evidence>
<keyword evidence="3" id="KW-0227">DNA damage</keyword>
<feature type="region of interest" description="Disordered" evidence="9">
    <location>
        <begin position="221"/>
        <end position="260"/>
    </location>
</feature>
<evidence type="ECO:0000256" key="7">
    <source>
        <dbReference type="ARBA" id="ARBA00023239"/>
    </source>
</evidence>
<evidence type="ECO:0000256" key="3">
    <source>
        <dbReference type="ARBA" id="ARBA00022763"/>
    </source>
</evidence>